<accession>A0ABQ4Z384</accession>
<reference evidence="1" key="1">
    <citation type="journal article" date="2022" name="Int. J. Mol. Sci.">
        <title>Draft Genome of Tanacetum Coccineum: Genomic Comparison of Closely Related Tanacetum-Family Plants.</title>
        <authorList>
            <person name="Yamashiro T."/>
            <person name="Shiraishi A."/>
            <person name="Nakayama K."/>
            <person name="Satake H."/>
        </authorList>
    </citation>
    <scope>NUCLEOTIDE SEQUENCE</scope>
</reference>
<evidence type="ECO:0000313" key="1">
    <source>
        <dbReference type="EMBL" id="GJS84216.1"/>
    </source>
</evidence>
<keyword evidence="2" id="KW-1185">Reference proteome</keyword>
<name>A0ABQ4Z384_9ASTR</name>
<dbReference type="EMBL" id="BQNB010010958">
    <property type="protein sequence ID" value="GJS84216.1"/>
    <property type="molecule type" value="Genomic_DNA"/>
</dbReference>
<comment type="caution">
    <text evidence="1">The sequence shown here is derived from an EMBL/GenBank/DDBJ whole genome shotgun (WGS) entry which is preliminary data.</text>
</comment>
<protein>
    <submittedName>
        <fullName evidence="1">Uncharacterized protein</fullName>
    </submittedName>
</protein>
<proteinExistence type="predicted"/>
<reference evidence="1" key="2">
    <citation type="submission" date="2022-01" db="EMBL/GenBank/DDBJ databases">
        <authorList>
            <person name="Yamashiro T."/>
            <person name="Shiraishi A."/>
            <person name="Satake H."/>
            <person name="Nakayama K."/>
        </authorList>
    </citation>
    <scope>NUCLEOTIDE SEQUENCE</scope>
</reference>
<evidence type="ECO:0000313" key="2">
    <source>
        <dbReference type="Proteomes" id="UP001151760"/>
    </source>
</evidence>
<dbReference type="Proteomes" id="UP001151760">
    <property type="component" value="Unassembled WGS sequence"/>
</dbReference>
<sequence>MEFYIENRDNGRMILDSVQNDPLVWPTVVQEDDTTRKRTYVKLSATEKLPADCDGKATNIVLQGLPPDVYAIVNHHKVAKEIWDRVKLLVQGMKLSLQEKECKLYDEFDKFSFVKGETLPKNAAWFKEKAMLTEAQEARQILDEEKLAFLADLGIPDGQAVQTTIPNTTAFQTEDLDAYDSDSDDVSNAKAILMANLSNYGSDVISEKAQRIKPALYDVSVISSQHAACPVINDEETLILEEVSRSKMLEKQNEPMSKEKKVNTTPINYVELNRLSKDFSIRFVPQQKLSDEQAFWLQTSHHNTDQSASSPVQIEAPKEVPKVSLVNTSIKKLKYHIGQFDNVVKKWITLEAITERE</sequence>
<gene>
    <name evidence="1" type="ORF">Tco_0750757</name>
</gene>
<organism evidence="1 2">
    <name type="scientific">Tanacetum coccineum</name>
    <dbReference type="NCBI Taxonomy" id="301880"/>
    <lineage>
        <taxon>Eukaryota</taxon>
        <taxon>Viridiplantae</taxon>
        <taxon>Streptophyta</taxon>
        <taxon>Embryophyta</taxon>
        <taxon>Tracheophyta</taxon>
        <taxon>Spermatophyta</taxon>
        <taxon>Magnoliopsida</taxon>
        <taxon>eudicotyledons</taxon>
        <taxon>Gunneridae</taxon>
        <taxon>Pentapetalae</taxon>
        <taxon>asterids</taxon>
        <taxon>campanulids</taxon>
        <taxon>Asterales</taxon>
        <taxon>Asteraceae</taxon>
        <taxon>Asteroideae</taxon>
        <taxon>Anthemideae</taxon>
        <taxon>Anthemidinae</taxon>
        <taxon>Tanacetum</taxon>
    </lineage>
</organism>